<dbReference type="PANTHER" id="PTHR43569:SF1">
    <property type="entry name" value="BLL3371 PROTEIN"/>
    <property type="match status" value="1"/>
</dbReference>
<name>A0ABU8WWB7_9BURK</name>
<evidence type="ECO:0000259" key="2">
    <source>
        <dbReference type="Pfam" id="PF04909"/>
    </source>
</evidence>
<accession>A0ABU8WWB7</accession>
<protein>
    <submittedName>
        <fullName evidence="3">Amidohydrolase family protein</fullName>
    </submittedName>
</protein>
<dbReference type="EMBL" id="JBBKZT010000017">
    <property type="protein sequence ID" value="MEJ8850777.1"/>
    <property type="molecule type" value="Genomic_DNA"/>
</dbReference>
<evidence type="ECO:0000313" key="4">
    <source>
        <dbReference type="Proteomes" id="UP001385892"/>
    </source>
</evidence>
<dbReference type="InterPro" id="IPR006680">
    <property type="entry name" value="Amidohydro-rel"/>
</dbReference>
<keyword evidence="4" id="KW-1185">Reference proteome</keyword>
<reference evidence="3 4" key="1">
    <citation type="submission" date="2024-03" db="EMBL/GenBank/DDBJ databases">
        <title>Novel species of the genus Variovorax.</title>
        <authorList>
            <person name="Liu Q."/>
            <person name="Xin Y.-H."/>
        </authorList>
    </citation>
    <scope>NUCLEOTIDE SEQUENCE [LARGE SCALE GENOMIC DNA]</scope>
    <source>
        <strain evidence="3 4">KACC 18900</strain>
    </source>
</reference>
<evidence type="ECO:0000256" key="1">
    <source>
        <dbReference type="ARBA" id="ARBA00038310"/>
    </source>
</evidence>
<dbReference type="InterPro" id="IPR032466">
    <property type="entry name" value="Metal_Hydrolase"/>
</dbReference>
<evidence type="ECO:0000313" key="3">
    <source>
        <dbReference type="EMBL" id="MEJ8850777.1"/>
    </source>
</evidence>
<dbReference type="Proteomes" id="UP001385892">
    <property type="component" value="Unassembled WGS sequence"/>
</dbReference>
<dbReference type="Pfam" id="PF04909">
    <property type="entry name" value="Amidohydro_2"/>
    <property type="match status" value="1"/>
</dbReference>
<dbReference type="InterPro" id="IPR052350">
    <property type="entry name" value="Metallo-dep_Lactonases"/>
</dbReference>
<dbReference type="SUPFAM" id="SSF51556">
    <property type="entry name" value="Metallo-dependent hydrolases"/>
    <property type="match status" value="1"/>
</dbReference>
<sequence>MTASTPPTIFGRSTTPDESWLAKATPEAALEPDLPIIDAHLHAWHRGDHRYLIEDYARDLAASGHNVIATIAEEAGGFYRADGPAHLKCVGETEFFVGQAAMAASGKYTSARVAAGIVAFADLSLGDRTRETLAAHVAAGNGRVKGIRQNGKWDPDPVVRGNGAPGRPGLYLDPAFGEGLDTLTSFGLAFDASIYHPQLPEVATLARAHPDARIVVIHSGTPVGFGSYAGKDDEVHATWLAGMKELASCPNVHIKLGGLLIFLARFDFTKLAKPPTSIELAAMWRPYIEPCIELFGAERCMATANFPVDKAGVPYGTVWNMFKRVTEGCSADEKRLIYGDTARRVYNLDLAP</sequence>
<organism evidence="3 4">
    <name type="scientific">Variovorax rhizosphaerae</name>
    <dbReference type="NCBI Taxonomy" id="1836200"/>
    <lineage>
        <taxon>Bacteria</taxon>
        <taxon>Pseudomonadati</taxon>
        <taxon>Pseudomonadota</taxon>
        <taxon>Betaproteobacteria</taxon>
        <taxon>Burkholderiales</taxon>
        <taxon>Comamonadaceae</taxon>
        <taxon>Variovorax</taxon>
    </lineage>
</organism>
<dbReference type="PANTHER" id="PTHR43569">
    <property type="entry name" value="AMIDOHYDROLASE"/>
    <property type="match status" value="1"/>
</dbReference>
<feature type="domain" description="Amidohydrolase-related" evidence="2">
    <location>
        <begin position="37"/>
        <end position="348"/>
    </location>
</feature>
<proteinExistence type="inferred from homology"/>
<gene>
    <name evidence="3" type="ORF">WKW82_29340</name>
</gene>
<comment type="caution">
    <text evidence="3">The sequence shown here is derived from an EMBL/GenBank/DDBJ whole genome shotgun (WGS) entry which is preliminary data.</text>
</comment>
<dbReference type="Gene3D" id="3.20.20.140">
    <property type="entry name" value="Metal-dependent hydrolases"/>
    <property type="match status" value="1"/>
</dbReference>
<dbReference type="RefSeq" id="WP_340346225.1">
    <property type="nucleotide sequence ID" value="NZ_JBBKZT010000017.1"/>
</dbReference>
<comment type="similarity">
    <text evidence="1">Belongs to the metallo-dependent hydrolases superfamily.</text>
</comment>